<keyword evidence="1 3" id="KW-0378">Hydrolase</keyword>
<dbReference type="KEGG" id="whj:H9Q79_07475"/>
<proteinExistence type="predicted"/>
<dbReference type="InterPro" id="IPR032466">
    <property type="entry name" value="Metal_Hydrolase"/>
</dbReference>
<keyword evidence="4" id="KW-1185">Reference proteome</keyword>
<evidence type="ECO:0000256" key="1">
    <source>
        <dbReference type="ARBA" id="ARBA00022801"/>
    </source>
</evidence>
<evidence type="ECO:0000259" key="2">
    <source>
        <dbReference type="Pfam" id="PF01979"/>
    </source>
</evidence>
<reference evidence="3 4" key="1">
    <citation type="submission" date="2020-08" db="EMBL/GenBank/DDBJ databases">
        <authorList>
            <person name="Liu C."/>
            <person name="Sun Q."/>
        </authorList>
    </citation>
    <scope>NUCLEOTIDE SEQUENCE [LARGE SCALE GENOMIC DNA]</scope>
    <source>
        <strain evidence="3 4">NSJ-29</strain>
    </source>
</reference>
<dbReference type="SUPFAM" id="SSF51338">
    <property type="entry name" value="Composite domain of metallo-dependent hydrolases"/>
    <property type="match status" value="1"/>
</dbReference>
<sequence>MEKSTRYIMAPSYLWDGTADEAETGVCLLIEDGKVICKETLGQCRRQAPDAEVYAGDYLILPGFTDAHDHGRGVSPTGYGVADRPLELWLQDLWKIPAVSHYTAAYYDGIQLASSGVTTVLHSHNPNDFGRLYEEVIDGAKGYNDAGIRCIMCPLYIDQNKGVYAERDEFIKSLPEDIGAAFRNSIHDKLFTIDEYLELIDALRKALQNEISEELVELQLHPNGGQWCSDEALLRMKEYALAHGMKIHMHLLETKYQAIYAQKTWGCSFIEHYENIGFLGPWLSCAHIIWITEKDQQLLQKYGVLSVNNPSSNIRLRSGIFPLRGMAEKEALVGLGLDGCAFDDDQDYLREMRVVFYNMEQVGMGSMIEHTIPLKMATVWGSRITDGRLSPGSLTPGADADFVCISMEELRRPYADDFTDVMDLLLHRGRRETVAMTFVKGRKIYDKLESQKKLAEAEQKIASEIKMLRREQPFRDIPWKRTLISKAEDFYKGWEMEYENYSNCTNCAEKKILV</sequence>
<evidence type="ECO:0000313" key="3">
    <source>
        <dbReference type="EMBL" id="QNM10100.1"/>
    </source>
</evidence>
<name>A0A7G9GH18_9FIRM</name>
<accession>A0A7G9GH18</accession>
<dbReference type="Proteomes" id="UP000515860">
    <property type="component" value="Chromosome"/>
</dbReference>
<dbReference type="InterPro" id="IPR006680">
    <property type="entry name" value="Amidohydro-rel"/>
</dbReference>
<dbReference type="InterPro" id="IPR050287">
    <property type="entry name" value="MTA/SAH_deaminase"/>
</dbReference>
<dbReference type="RefSeq" id="WP_118645598.1">
    <property type="nucleotide sequence ID" value="NZ_CP060635.1"/>
</dbReference>
<dbReference type="PANTHER" id="PTHR43794:SF11">
    <property type="entry name" value="AMIDOHYDROLASE-RELATED DOMAIN-CONTAINING PROTEIN"/>
    <property type="match status" value="1"/>
</dbReference>
<dbReference type="InterPro" id="IPR011059">
    <property type="entry name" value="Metal-dep_hydrolase_composite"/>
</dbReference>
<dbReference type="Pfam" id="PF01979">
    <property type="entry name" value="Amidohydro_1"/>
    <property type="match status" value="1"/>
</dbReference>
<gene>
    <name evidence="3" type="ORF">H9Q79_07475</name>
</gene>
<dbReference type="PANTHER" id="PTHR43794">
    <property type="entry name" value="AMINOHYDROLASE SSNA-RELATED"/>
    <property type="match status" value="1"/>
</dbReference>
<dbReference type="GO" id="GO:0016810">
    <property type="term" value="F:hydrolase activity, acting on carbon-nitrogen (but not peptide) bonds"/>
    <property type="evidence" value="ECO:0007669"/>
    <property type="project" value="InterPro"/>
</dbReference>
<dbReference type="AlphaFoldDB" id="A0A7G9GH18"/>
<organism evidence="3 4">
    <name type="scientific">Wansuia hejianensis</name>
    <dbReference type="NCBI Taxonomy" id="2763667"/>
    <lineage>
        <taxon>Bacteria</taxon>
        <taxon>Bacillati</taxon>
        <taxon>Bacillota</taxon>
        <taxon>Clostridia</taxon>
        <taxon>Lachnospirales</taxon>
        <taxon>Lachnospiraceae</taxon>
        <taxon>Wansuia</taxon>
    </lineage>
</organism>
<dbReference type="Gene3D" id="3.20.20.140">
    <property type="entry name" value="Metal-dependent hydrolases"/>
    <property type="match status" value="1"/>
</dbReference>
<dbReference type="Gene3D" id="2.30.40.10">
    <property type="entry name" value="Urease, subunit C, domain 1"/>
    <property type="match status" value="1"/>
</dbReference>
<feature type="domain" description="Amidohydrolase-related" evidence="2">
    <location>
        <begin position="60"/>
        <end position="442"/>
    </location>
</feature>
<dbReference type="SUPFAM" id="SSF51556">
    <property type="entry name" value="Metallo-dependent hydrolases"/>
    <property type="match status" value="1"/>
</dbReference>
<evidence type="ECO:0000313" key="4">
    <source>
        <dbReference type="Proteomes" id="UP000515860"/>
    </source>
</evidence>
<protein>
    <submittedName>
        <fullName evidence="3">Amidohydrolase family protein</fullName>
    </submittedName>
</protein>
<dbReference type="EMBL" id="CP060635">
    <property type="protein sequence ID" value="QNM10100.1"/>
    <property type="molecule type" value="Genomic_DNA"/>
</dbReference>